<dbReference type="Proteomes" id="UP000004671">
    <property type="component" value="Chromosome"/>
</dbReference>
<dbReference type="AlphaFoldDB" id="H1XRM3"/>
<dbReference type="OrthoDB" id="638692at2"/>
<accession>H1XRM3</accession>
<gene>
    <name evidence="1" type="ORF">Cabys_3359</name>
    <name evidence="2" type="ORF">Calab_0532</name>
</gene>
<name>H1XRM3_CALAY</name>
<protein>
    <recommendedName>
        <fullName evidence="5">Lipoprotein</fullName>
    </recommendedName>
</protein>
<dbReference type="Proteomes" id="UP000183868">
    <property type="component" value="Chromosome"/>
</dbReference>
<evidence type="ECO:0000313" key="4">
    <source>
        <dbReference type="Proteomes" id="UP000183868"/>
    </source>
</evidence>
<dbReference type="InterPro" id="IPR046230">
    <property type="entry name" value="DUF6263"/>
</dbReference>
<dbReference type="PROSITE" id="PS51257">
    <property type="entry name" value="PROKAR_LIPOPROTEIN"/>
    <property type="match status" value="1"/>
</dbReference>
<evidence type="ECO:0000313" key="1">
    <source>
        <dbReference type="EMBL" id="APF20107.1"/>
    </source>
</evidence>
<dbReference type="HOGENOM" id="CLU_887621_0_0_0"/>
<keyword evidence="3" id="KW-1185">Reference proteome</keyword>
<evidence type="ECO:0008006" key="5">
    <source>
        <dbReference type="Google" id="ProtNLM"/>
    </source>
</evidence>
<reference evidence="1 4" key="2">
    <citation type="submission" date="2016-11" db="EMBL/GenBank/DDBJ databases">
        <title>Genomic analysis of Caldithrix abyssi and proposal of a novel bacterial phylum Caldithrichaeota.</title>
        <authorList>
            <person name="Kublanov I."/>
            <person name="Sigalova O."/>
            <person name="Gavrilov S."/>
            <person name="Lebedinsky A."/>
            <person name="Ivanova N."/>
            <person name="Daum C."/>
            <person name="Reddy T."/>
            <person name="Klenk H.P."/>
            <person name="Goker M."/>
            <person name="Reva O."/>
            <person name="Miroshnichenko M."/>
            <person name="Kyprides N."/>
            <person name="Woyke T."/>
            <person name="Gelfand M."/>
        </authorList>
    </citation>
    <scope>NUCLEOTIDE SEQUENCE [LARGE SCALE GENOMIC DNA]</scope>
    <source>
        <strain evidence="1 4">LF13</strain>
    </source>
</reference>
<evidence type="ECO:0000313" key="3">
    <source>
        <dbReference type="Proteomes" id="UP000004671"/>
    </source>
</evidence>
<evidence type="ECO:0000313" key="2">
    <source>
        <dbReference type="EMBL" id="EHO40176.1"/>
    </source>
</evidence>
<organism evidence="2 3">
    <name type="scientific">Caldithrix abyssi DSM 13497</name>
    <dbReference type="NCBI Taxonomy" id="880073"/>
    <lineage>
        <taxon>Bacteria</taxon>
        <taxon>Pseudomonadati</taxon>
        <taxon>Calditrichota</taxon>
        <taxon>Calditrichia</taxon>
        <taxon>Calditrichales</taxon>
        <taxon>Calditrichaceae</taxon>
        <taxon>Caldithrix</taxon>
    </lineage>
</organism>
<dbReference type="KEGG" id="caby:Cabys_3359"/>
<sequence length="313" mass="35994" precursor="true">MKLSLFFALIMSLILSSCQSEKKIELKFTPAVGQSFRMILIKKQVITESSAMGDRKSEITSNTGYRFFVKDKQQYTTTLDVSIESVKLRLSTPQGTFQFNSAKPGSSTNFLSFIYRQMIGQKVQLILKTDGEVLSVRGLDAWAEHMLDSLGVSDQKMRESFKEGFRQFYSENTLRAAYNRVFNIFPDKKIKLNETWERTLKLDMPVAHQKKESWKLIEYTPEKAVLELYAKISSPDSGDTPELPQLKSKYHVWGIETASFEIDPRTGWILAAKRLSYIKSKITLENKSQKALKVEVPIKFQEQIRFLPVDEVL</sequence>
<dbReference type="PaxDb" id="880073-Calab_0532"/>
<dbReference type="Pfam" id="PF19777">
    <property type="entry name" value="DUF6263"/>
    <property type="match status" value="1"/>
</dbReference>
<dbReference type="EMBL" id="CM001402">
    <property type="protein sequence ID" value="EHO40176.1"/>
    <property type="molecule type" value="Genomic_DNA"/>
</dbReference>
<dbReference type="RefSeq" id="WP_006927104.1">
    <property type="nucleotide sequence ID" value="NZ_CM001402.1"/>
</dbReference>
<proteinExistence type="predicted"/>
<dbReference type="EMBL" id="CP018099">
    <property type="protein sequence ID" value="APF20107.1"/>
    <property type="molecule type" value="Genomic_DNA"/>
</dbReference>
<reference evidence="2 3" key="1">
    <citation type="submission" date="2011-09" db="EMBL/GenBank/DDBJ databases">
        <title>The permanent draft genome of Caldithrix abyssi DSM 13497.</title>
        <authorList>
            <consortium name="US DOE Joint Genome Institute (JGI-PGF)"/>
            <person name="Lucas S."/>
            <person name="Han J."/>
            <person name="Lapidus A."/>
            <person name="Bruce D."/>
            <person name="Goodwin L."/>
            <person name="Pitluck S."/>
            <person name="Peters L."/>
            <person name="Kyrpides N."/>
            <person name="Mavromatis K."/>
            <person name="Ivanova N."/>
            <person name="Mikhailova N."/>
            <person name="Chertkov O."/>
            <person name="Detter J.C."/>
            <person name="Tapia R."/>
            <person name="Han C."/>
            <person name="Land M."/>
            <person name="Hauser L."/>
            <person name="Markowitz V."/>
            <person name="Cheng J.-F."/>
            <person name="Hugenholtz P."/>
            <person name="Woyke T."/>
            <person name="Wu D."/>
            <person name="Spring S."/>
            <person name="Brambilla E."/>
            <person name="Klenk H.-P."/>
            <person name="Eisen J.A."/>
        </authorList>
    </citation>
    <scope>NUCLEOTIDE SEQUENCE [LARGE SCALE GENOMIC DNA]</scope>
    <source>
        <strain evidence="2 3">DSM 13497</strain>
    </source>
</reference>